<dbReference type="EMBL" id="JAGTUU010000005">
    <property type="protein sequence ID" value="MBS0125192.1"/>
    <property type="molecule type" value="Genomic_DNA"/>
</dbReference>
<name>A0A8J8B869_9RHOB</name>
<evidence type="ECO:0000313" key="1">
    <source>
        <dbReference type="EMBL" id="MBS0125192.1"/>
    </source>
</evidence>
<evidence type="ECO:0000313" key="2">
    <source>
        <dbReference type="Proteomes" id="UP000681356"/>
    </source>
</evidence>
<sequence length="101" mass="11507">MLARHWPPRFDVAAESRFPPARPGRLAHQIRQDLWRELQGLRGFSPVIQIDADERGLTVTAGGRLEAASLPHDLARARIAALLECPRHRARWLAWAQERTT</sequence>
<dbReference type="AlphaFoldDB" id="A0A8J8B869"/>
<gene>
    <name evidence="1" type="ORF">KB874_13960</name>
</gene>
<dbReference type="Proteomes" id="UP000681356">
    <property type="component" value="Unassembled WGS sequence"/>
</dbReference>
<comment type="caution">
    <text evidence="1">The sequence shown here is derived from an EMBL/GenBank/DDBJ whole genome shotgun (WGS) entry which is preliminary data.</text>
</comment>
<organism evidence="1 2">
    <name type="scientific">Thetidibacter halocola</name>
    <dbReference type="NCBI Taxonomy" id="2827239"/>
    <lineage>
        <taxon>Bacteria</taxon>
        <taxon>Pseudomonadati</taxon>
        <taxon>Pseudomonadota</taxon>
        <taxon>Alphaproteobacteria</taxon>
        <taxon>Rhodobacterales</taxon>
        <taxon>Roseobacteraceae</taxon>
        <taxon>Thetidibacter</taxon>
    </lineage>
</organism>
<accession>A0A8J8B869</accession>
<proteinExistence type="predicted"/>
<protein>
    <submittedName>
        <fullName evidence="1">Uncharacterized protein</fullName>
    </submittedName>
</protein>
<keyword evidence="2" id="KW-1185">Reference proteome</keyword>
<reference evidence="1" key="1">
    <citation type="submission" date="2021-04" db="EMBL/GenBank/DDBJ databases">
        <authorList>
            <person name="Yoon J."/>
        </authorList>
    </citation>
    <scope>NUCLEOTIDE SEQUENCE</scope>
    <source>
        <strain evidence="1">KMU-90</strain>
    </source>
</reference>